<dbReference type="Proteomes" id="UP000070133">
    <property type="component" value="Unassembled WGS sequence"/>
</dbReference>
<evidence type="ECO:0000256" key="1">
    <source>
        <dbReference type="SAM" id="MobiDB-lite"/>
    </source>
</evidence>
<dbReference type="EMBL" id="LFZN01000023">
    <property type="protein sequence ID" value="KXT04140.1"/>
    <property type="molecule type" value="Genomic_DNA"/>
</dbReference>
<evidence type="ECO:0000313" key="2">
    <source>
        <dbReference type="EMBL" id="KXT04140.1"/>
    </source>
</evidence>
<feature type="compositionally biased region" description="Acidic residues" evidence="1">
    <location>
        <begin position="251"/>
        <end position="261"/>
    </location>
</feature>
<organism evidence="2 3">
    <name type="scientific">Pseudocercospora eumusae</name>
    <dbReference type="NCBI Taxonomy" id="321146"/>
    <lineage>
        <taxon>Eukaryota</taxon>
        <taxon>Fungi</taxon>
        <taxon>Dikarya</taxon>
        <taxon>Ascomycota</taxon>
        <taxon>Pezizomycotina</taxon>
        <taxon>Dothideomycetes</taxon>
        <taxon>Dothideomycetidae</taxon>
        <taxon>Mycosphaerellales</taxon>
        <taxon>Mycosphaerellaceae</taxon>
        <taxon>Pseudocercospora</taxon>
    </lineage>
</organism>
<keyword evidence="3" id="KW-1185">Reference proteome</keyword>
<gene>
    <name evidence="2" type="ORF">AC578_114</name>
</gene>
<feature type="compositionally biased region" description="Acidic residues" evidence="1">
    <location>
        <begin position="227"/>
        <end position="238"/>
    </location>
</feature>
<dbReference type="AlphaFoldDB" id="A0A139HNX3"/>
<proteinExistence type="predicted"/>
<feature type="region of interest" description="Disordered" evidence="1">
    <location>
        <begin position="201"/>
        <end position="269"/>
    </location>
</feature>
<reference evidence="2 3" key="1">
    <citation type="submission" date="2015-07" db="EMBL/GenBank/DDBJ databases">
        <title>Comparative genomics of the Sigatoka disease complex on banana suggests a link between parallel evolutionary changes in Pseudocercospora fijiensis and Pseudocercospora eumusae and increased virulence on the banana host.</title>
        <authorList>
            <person name="Chang T.-C."/>
            <person name="Salvucci A."/>
            <person name="Crous P.W."/>
            <person name="Stergiopoulos I."/>
        </authorList>
    </citation>
    <scope>NUCLEOTIDE SEQUENCE [LARGE SCALE GENOMIC DNA]</scope>
    <source>
        <strain evidence="2 3">CBS 114824</strain>
    </source>
</reference>
<name>A0A139HNX3_9PEZI</name>
<evidence type="ECO:0000313" key="3">
    <source>
        <dbReference type="Proteomes" id="UP000070133"/>
    </source>
</evidence>
<protein>
    <submittedName>
        <fullName evidence="2">Uncharacterized protein</fullName>
    </submittedName>
</protein>
<sequence>MATLYGSENHLLDLTPRQILQQLAERKGQASYWAGKVSIWVLIHNASNDMLLKVPPRSGEGGIQYPAFEDVPHITVARETMNAEGELINEVHDRRDEASDHTVSKLVQDLVMRTTHPASIGEVAILDARCANDLLRFQLIVACRVQSAFLFGASMTGLQWLPEQDLMTVNTATVAKKLGQDGLSSLFAALEGWKRAQNAVSTNAATQSKTTADSSEVEGSELSGTDTGEDDGYLSDDESAQHENESNGLDDLPDLVDDDDIGPPPSERVTSGAELVRFNATLPHPAVGERRPSGFVTNLGGFAMPAEKIGGRRIVRRMKTATVMDSKLLKGHADWKDFIIIIKMLRLQAKRS</sequence>
<comment type="caution">
    <text evidence="2">The sequence shown here is derived from an EMBL/GenBank/DDBJ whole genome shotgun (WGS) entry which is preliminary data.</text>
</comment>
<dbReference type="OrthoDB" id="3641924at2759"/>
<feature type="compositionally biased region" description="Polar residues" evidence="1">
    <location>
        <begin position="201"/>
        <end position="214"/>
    </location>
</feature>
<accession>A0A139HNX3</accession>